<dbReference type="Gene3D" id="2.60.120.260">
    <property type="entry name" value="Galactose-binding domain-like"/>
    <property type="match status" value="1"/>
</dbReference>
<evidence type="ECO:0000256" key="2">
    <source>
        <dbReference type="ARBA" id="ARBA00022741"/>
    </source>
</evidence>
<comment type="caution">
    <text evidence="9">The sequence shown here is derived from an EMBL/GenBank/DDBJ whole genome shotgun (WGS) entry which is preliminary data.</text>
</comment>
<dbReference type="RefSeq" id="WP_377169514.1">
    <property type="nucleotide sequence ID" value="NZ_JBHSMQ010000007.1"/>
</dbReference>
<keyword evidence="3 9" id="KW-0418">Kinase</keyword>
<dbReference type="InterPro" id="IPR011009">
    <property type="entry name" value="Kinase-like_dom_sf"/>
</dbReference>
<dbReference type="EMBL" id="JBHSMQ010000007">
    <property type="protein sequence ID" value="MFC5456845.1"/>
    <property type="molecule type" value="Genomic_DNA"/>
</dbReference>
<dbReference type="InterPro" id="IPR017441">
    <property type="entry name" value="Protein_kinase_ATP_BS"/>
</dbReference>
<feature type="region of interest" description="Disordered" evidence="7">
    <location>
        <begin position="535"/>
        <end position="566"/>
    </location>
</feature>
<evidence type="ECO:0000256" key="1">
    <source>
        <dbReference type="ARBA" id="ARBA00022679"/>
    </source>
</evidence>
<dbReference type="SUPFAM" id="SSF56112">
    <property type="entry name" value="Protein kinase-like (PK-like)"/>
    <property type="match status" value="1"/>
</dbReference>
<evidence type="ECO:0000256" key="3">
    <source>
        <dbReference type="ARBA" id="ARBA00022777"/>
    </source>
</evidence>
<evidence type="ECO:0000256" key="4">
    <source>
        <dbReference type="ARBA" id="ARBA00022840"/>
    </source>
</evidence>
<sequence>MSYSSSPDPLPRSSSAGGRLRWEPPSPEELQKLLPQYEINSLLGRGGMGAVYRGMQVHLDRPVAIKILPPGLDDADATYSERFRNEALALAKLNHPGIVGVYDFGCTSNGMLYIVMEFVDGTDVAKMLAKQGRLPSAHAMAITAHVCDALKYAHERGIVHRDIKPANIMVGFDGVVKVADFGLAKMGQGGQNTGLTQSGVAMGTMHYIAPEALTLGVSVDHRADIYAMGVMLYQMLTGALPQGMFKLPSVLVPGLDPRYDGIISRALLNDRELRHQTVVELRRELDAILTQPVVKVDAAAGKAPAALNTMARPQRPAGPPPQRQAPPPPRRSLNLGFWMPVLGVVAALAGVYVWLGPKTRKTTVRLEGESLKVVEVTRGKAEPQGMTQYHAGVWSADSQMLWSEGREGDKLTLQLPVAEAGRQRVKAVLTSAADFAVAEVSLDGRPVPGSPFDQQAEEVVVSDILDWGVHDLKEGEHQLEIRLAGSHGREVVRGRGPYVFGLDYVQLEPPEVKAAGAAPGTDVALTARPSASACERTDHVKHLNSSEETPGQKSQDVSHPHHSWHPRKGGMEWAQYEWETPQVIDECQVFWFDDSAARGGCKLPAFWRLLYRESSGAWVPVDATIPDAVADEWNIVSFPAVKTTALRLSVQCQPGWSAGVCHWKALAAAGTATDAGKRERPDLSLSDLSPLHSQVGWGIYHANVLSPVESRDGNYVSVAGKPCVEYLWAHANSRLEFAIPEGYTHFTATGIGFRNDRPNMKHISPGTWTYAVEVDGQRIFTSQPLKDYPGKELPMDLAFPAGSRRLTLIVDNAGDSNNDQSHWAYPMLSTDGASAARAAVSSPASTSPAKATPVPSPAVVTEAPSLSVPQGYRRGETISLFNGRNLTGWSGLKEFWTVQDGSLTMKTTPENHPQVFTALVWNGEVKDFDFSCKFRFLSAYSKAWRIAGIQFRGHMQDPMKYSVAGYSAELDYDWRYTGGLVEKIGRELPIKRGEKLILKNSGNPRKPAAEVMDTFGTPDDIGRRIKRDDWCDYRVVAAGSHIQIFVNGLPTMDVKDETAEASKSGLLALGNFYSSVMTLQFKDLKLTELHSIMAETAPGGSAMMADRLKIRLFADRAEEALNHVFAPLSQEPDAELPPSLVKMRDDLITEGRAQPEASLDAYRAAHALCLSLISALEERSTSKSGAAWTARSQALRPVLEAQLGKTRRLLGTQP</sequence>
<keyword evidence="4 6" id="KW-0067">ATP-binding</keyword>
<keyword evidence="10" id="KW-1185">Reference proteome</keyword>
<gene>
    <name evidence="9" type="ORF">ACFQDI_18405</name>
</gene>
<accession>A0ABW0KTM2</accession>
<feature type="region of interest" description="Disordered" evidence="7">
    <location>
        <begin position="839"/>
        <end position="863"/>
    </location>
</feature>
<dbReference type="Gene3D" id="2.60.120.560">
    <property type="entry name" value="Exo-inulinase, domain 1"/>
    <property type="match status" value="1"/>
</dbReference>
<dbReference type="InterPro" id="IPR010496">
    <property type="entry name" value="AL/BT2_dom"/>
</dbReference>
<organism evidence="9 10">
    <name type="scientific">Prosthecobacter fluviatilis</name>
    <dbReference type="NCBI Taxonomy" id="445931"/>
    <lineage>
        <taxon>Bacteria</taxon>
        <taxon>Pseudomonadati</taxon>
        <taxon>Verrucomicrobiota</taxon>
        <taxon>Verrucomicrobiia</taxon>
        <taxon>Verrucomicrobiales</taxon>
        <taxon>Verrucomicrobiaceae</taxon>
        <taxon>Prosthecobacter</taxon>
    </lineage>
</organism>
<dbReference type="Proteomes" id="UP001596052">
    <property type="component" value="Unassembled WGS sequence"/>
</dbReference>
<feature type="region of interest" description="Disordered" evidence="7">
    <location>
        <begin position="1"/>
        <end position="26"/>
    </location>
</feature>
<feature type="binding site" evidence="6">
    <location>
        <position position="66"/>
    </location>
    <ligand>
        <name>ATP</name>
        <dbReference type="ChEBI" id="CHEBI:30616"/>
    </ligand>
</feature>
<dbReference type="CDD" id="cd14014">
    <property type="entry name" value="STKc_PknB_like"/>
    <property type="match status" value="1"/>
</dbReference>
<dbReference type="InterPro" id="IPR013222">
    <property type="entry name" value="Glyco_hyd_98_carb-bd"/>
</dbReference>
<feature type="compositionally biased region" description="Pro residues" evidence="7">
    <location>
        <begin position="316"/>
        <end position="330"/>
    </location>
</feature>
<keyword evidence="2 6" id="KW-0547">Nucleotide-binding</keyword>
<name>A0ABW0KTM2_9BACT</name>
<dbReference type="PROSITE" id="PS50011">
    <property type="entry name" value="PROTEIN_KINASE_DOM"/>
    <property type="match status" value="1"/>
</dbReference>
<feature type="domain" description="Protein kinase" evidence="8">
    <location>
        <begin position="37"/>
        <end position="289"/>
    </location>
</feature>
<dbReference type="SUPFAM" id="SSF49785">
    <property type="entry name" value="Galactose-binding domain-like"/>
    <property type="match status" value="1"/>
</dbReference>
<feature type="region of interest" description="Disordered" evidence="7">
    <location>
        <begin position="310"/>
        <end position="330"/>
    </location>
</feature>
<keyword evidence="1" id="KW-0808">Transferase</keyword>
<dbReference type="Pfam" id="PF00069">
    <property type="entry name" value="Pkinase"/>
    <property type="match status" value="1"/>
</dbReference>
<dbReference type="Pfam" id="PF08305">
    <property type="entry name" value="NPCBM"/>
    <property type="match status" value="1"/>
</dbReference>
<reference evidence="10" key="1">
    <citation type="journal article" date="2019" name="Int. J. Syst. Evol. Microbiol.">
        <title>The Global Catalogue of Microorganisms (GCM) 10K type strain sequencing project: providing services to taxonomists for standard genome sequencing and annotation.</title>
        <authorList>
            <consortium name="The Broad Institute Genomics Platform"/>
            <consortium name="The Broad Institute Genome Sequencing Center for Infectious Disease"/>
            <person name="Wu L."/>
            <person name="Ma J."/>
        </authorList>
    </citation>
    <scope>NUCLEOTIDE SEQUENCE [LARGE SCALE GENOMIC DNA]</scope>
    <source>
        <strain evidence="10">CGMCC 4.1469</strain>
    </source>
</reference>
<evidence type="ECO:0000313" key="9">
    <source>
        <dbReference type="EMBL" id="MFC5456845.1"/>
    </source>
</evidence>
<dbReference type="PANTHER" id="PTHR43289">
    <property type="entry name" value="MITOGEN-ACTIVATED PROTEIN KINASE KINASE KINASE 20-RELATED"/>
    <property type="match status" value="1"/>
</dbReference>
<dbReference type="InterPro" id="IPR008271">
    <property type="entry name" value="Ser/Thr_kinase_AS"/>
</dbReference>
<evidence type="ECO:0000313" key="10">
    <source>
        <dbReference type="Proteomes" id="UP001596052"/>
    </source>
</evidence>
<dbReference type="Gene3D" id="2.60.120.1060">
    <property type="entry name" value="NPCBM/NEW2 domain"/>
    <property type="match status" value="1"/>
</dbReference>
<dbReference type="GO" id="GO:0016301">
    <property type="term" value="F:kinase activity"/>
    <property type="evidence" value="ECO:0007669"/>
    <property type="project" value="UniProtKB-KW"/>
</dbReference>
<feature type="compositionally biased region" description="Low complexity" evidence="7">
    <location>
        <begin position="1"/>
        <end position="15"/>
    </location>
</feature>
<dbReference type="PROSITE" id="PS00107">
    <property type="entry name" value="PROTEIN_KINASE_ATP"/>
    <property type="match status" value="1"/>
</dbReference>
<dbReference type="InterPro" id="IPR008979">
    <property type="entry name" value="Galactose-bd-like_sf"/>
</dbReference>
<evidence type="ECO:0000256" key="7">
    <source>
        <dbReference type="SAM" id="MobiDB-lite"/>
    </source>
</evidence>
<feature type="compositionally biased region" description="Polar residues" evidence="7">
    <location>
        <begin position="546"/>
        <end position="557"/>
    </location>
</feature>
<dbReference type="InterPro" id="IPR000719">
    <property type="entry name" value="Prot_kinase_dom"/>
</dbReference>
<dbReference type="PANTHER" id="PTHR43289:SF6">
    <property type="entry name" value="SERINE_THREONINE-PROTEIN KINASE NEKL-3"/>
    <property type="match status" value="1"/>
</dbReference>
<evidence type="ECO:0000259" key="8">
    <source>
        <dbReference type="PROSITE" id="PS50011"/>
    </source>
</evidence>
<dbReference type="InterPro" id="IPR038637">
    <property type="entry name" value="NPCBM_sf"/>
</dbReference>
<feature type="compositionally biased region" description="Basic and acidic residues" evidence="7">
    <location>
        <begin position="535"/>
        <end position="545"/>
    </location>
</feature>
<dbReference type="PROSITE" id="PS00108">
    <property type="entry name" value="PROTEIN_KINASE_ST"/>
    <property type="match status" value="1"/>
</dbReference>
<keyword evidence="5" id="KW-0675">Receptor</keyword>
<dbReference type="Pfam" id="PF06439">
    <property type="entry name" value="3keto-disac_hyd"/>
    <property type="match status" value="1"/>
</dbReference>
<evidence type="ECO:0000256" key="6">
    <source>
        <dbReference type="PROSITE-ProRule" id="PRU10141"/>
    </source>
</evidence>
<proteinExistence type="predicted"/>
<evidence type="ECO:0000256" key="5">
    <source>
        <dbReference type="ARBA" id="ARBA00023170"/>
    </source>
</evidence>
<dbReference type="SMART" id="SM00220">
    <property type="entry name" value="S_TKc"/>
    <property type="match status" value="1"/>
</dbReference>
<protein>
    <submittedName>
        <fullName evidence="9">Protein kinase</fullName>
    </submittedName>
</protein>
<dbReference type="Gene3D" id="3.30.200.20">
    <property type="entry name" value="Phosphorylase Kinase, domain 1"/>
    <property type="match status" value="1"/>
</dbReference>
<dbReference type="Gene3D" id="1.10.510.10">
    <property type="entry name" value="Transferase(Phosphotransferase) domain 1"/>
    <property type="match status" value="1"/>
</dbReference>
<dbReference type="SMART" id="SM00776">
    <property type="entry name" value="NPCBM"/>
    <property type="match status" value="1"/>
</dbReference>